<dbReference type="PANTHER" id="PTHR46153">
    <property type="entry name" value="ACYL CARRIER PROTEIN"/>
    <property type="match status" value="1"/>
</dbReference>
<feature type="domain" description="Carrier" evidence="1">
    <location>
        <begin position="1"/>
        <end position="50"/>
    </location>
</feature>
<sequence>MSESAPSSDSLDTVEIVMSLEEHFDISVEESSAQTIATVEDAADLIDKLVAGKA</sequence>
<dbReference type="AlphaFoldDB" id="C0PC92"/>
<name>C0PC92_MAIZE</name>
<dbReference type="Pfam" id="PF00550">
    <property type="entry name" value="PP-binding"/>
    <property type="match status" value="1"/>
</dbReference>
<dbReference type="PANTHER" id="PTHR46153:SF14">
    <property type="entry name" value="ACYL CARRIER PROTEIN"/>
    <property type="match status" value="1"/>
</dbReference>
<dbReference type="EMBL" id="BT065911">
    <property type="protein sequence ID" value="ACN31787.1"/>
    <property type="molecule type" value="mRNA"/>
</dbReference>
<evidence type="ECO:0000259" key="1">
    <source>
        <dbReference type="PROSITE" id="PS50075"/>
    </source>
</evidence>
<dbReference type="InterPro" id="IPR044813">
    <property type="entry name" value="ACP_chloroplastic"/>
</dbReference>
<evidence type="ECO:0000313" key="2">
    <source>
        <dbReference type="EMBL" id="ACN31787.1"/>
    </source>
</evidence>
<dbReference type="SUPFAM" id="SSF47336">
    <property type="entry name" value="ACP-like"/>
    <property type="match status" value="1"/>
</dbReference>
<protein>
    <recommendedName>
        <fullName evidence="1">Carrier domain-containing protein</fullName>
    </recommendedName>
</protein>
<dbReference type="InterPro" id="IPR036736">
    <property type="entry name" value="ACP-like_sf"/>
</dbReference>
<dbReference type="ExpressionAtlas" id="C0PC92">
    <property type="expression patterns" value="baseline and differential"/>
</dbReference>
<dbReference type="Gene3D" id="1.10.1200.10">
    <property type="entry name" value="ACP-like"/>
    <property type="match status" value="1"/>
</dbReference>
<dbReference type="PROSITE" id="PS50075">
    <property type="entry name" value="CARRIER"/>
    <property type="match status" value="1"/>
</dbReference>
<proteinExistence type="evidence at transcript level"/>
<dbReference type="GO" id="GO:0000036">
    <property type="term" value="F:acyl carrier activity"/>
    <property type="evidence" value="ECO:0007669"/>
    <property type="project" value="InterPro"/>
</dbReference>
<accession>C0PC92</accession>
<reference evidence="2" key="1">
    <citation type="journal article" date="2009" name="PLoS Genet.">
        <title>Sequencing, mapping, and analysis of 27,455 maize full-length cDNAs.</title>
        <authorList>
            <person name="Soderlund C."/>
            <person name="Descour A."/>
            <person name="Kudrna D."/>
            <person name="Bomhoff M."/>
            <person name="Boyd L."/>
            <person name="Currie J."/>
            <person name="Angelova A."/>
            <person name="Collura K."/>
            <person name="Wissotski M."/>
            <person name="Ashley E."/>
            <person name="Morrow D."/>
            <person name="Fernandes J."/>
            <person name="Walbot V."/>
            <person name="Yu Y."/>
        </authorList>
    </citation>
    <scope>NUCLEOTIDE SEQUENCE</scope>
    <source>
        <strain evidence="2">B73</strain>
    </source>
</reference>
<organism evidence="2">
    <name type="scientific">Zea mays</name>
    <name type="common">Maize</name>
    <dbReference type="NCBI Taxonomy" id="4577"/>
    <lineage>
        <taxon>Eukaryota</taxon>
        <taxon>Viridiplantae</taxon>
        <taxon>Streptophyta</taxon>
        <taxon>Embryophyta</taxon>
        <taxon>Tracheophyta</taxon>
        <taxon>Spermatophyta</taxon>
        <taxon>Magnoliopsida</taxon>
        <taxon>Liliopsida</taxon>
        <taxon>Poales</taxon>
        <taxon>Poaceae</taxon>
        <taxon>PACMAD clade</taxon>
        <taxon>Panicoideae</taxon>
        <taxon>Andropogonodae</taxon>
        <taxon>Andropogoneae</taxon>
        <taxon>Tripsacinae</taxon>
        <taxon>Zea</taxon>
    </lineage>
</organism>
<dbReference type="InterPro" id="IPR009081">
    <property type="entry name" value="PP-bd_ACP"/>
</dbReference>